<organism evidence="1 2">
    <name type="scientific">Penicillium cinerascens</name>
    <dbReference type="NCBI Taxonomy" id="70096"/>
    <lineage>
        <taxon>Eukaryota</taxon>
        <taxon>Fungi</taxon>
        <taxon>Dikarya</taxon>
        <taxon>Ascomycota</taxon>
        <taxon>Pezizomycotina</taxon>
        <taxon>Eurotiomycetes</taxon>
        <taxon>Eurotiomycetidae</taxon>
        <taxon>Eurotiales</taxon>
        <taxon>Aspergillaceae</taxon>
        <taxon>Penicillium</taxon>
    </lineage>
</organism>
<reference evidence="1" key="1">
    <citation type="submission" date="2022-12" db="EMBL/GenBank/DDBJ databases">
        <authorList>
            <person name="Petersen C."/>
        </authorList>
    </citation>
    <scope>NUCLEOTIDE SEQUENCE</scope>
    <source>
        <strain evidence="1">IBT 15544</strain>
    </source>
</reference>
<reference evidence="1" key="2">
    <citation type="journal article" date="2023" name="IMA Fungus">
        <title>Comparative genomic study of the Penicillium genus elucidates a diverse pangenome and 15 lateral gene transfer events.</title>
        <authorList>
            <person name="Petersen C."/>
            <person name="Sorensen T."/>
            <person name="Nielsen M.R."/>
            <person name="Sondergaard T.E."/>
            <person name="Sorensen J.L."/>
            <person name="Fitzpatrick D.A."/>
            <person name="Frisvad J.C."/>
            <person name="Nielsen K.L."/>
        </authorList>
    </citation>
    <scope>NUCLEOTIDE SEQUENCE</scope>
    <source>
        <strain evidence="1">IBT 15544</strain>
    </source>
</reference>
<evidence type="ECO:0000313" key="2">
    <source>
        <dbReference type="Proteomes" id="UP001150904"/>
    </source>
</evidence>
<sequence length="392" mass="44443">MTTAQMDQYSPFTRFSAVDRPSGSPRLTLTFKAKPDLDINVQAWYPITFIITRDADDIQRQPCIVHWDPIEDGFGQPGIMLLRYNYPFTNDLQPVQVDLEQLRAKPFHPRKISTSNSCFKELNPGASVFWEVALPSIYFDSFLPGQFYEIFWVGGQIHLWDWGTLAEHSNRKLGPKSPVVVLPGGPRQSLDIIDVESDIDDLGPLPPSPGSILAPARMSGAPVFSLSIAGPITLSYDAAPNALDRKPVIIHTFMFKDLDRRQDGFRLYFGGKDQWSPYELGGLFTHHDYRFSTSVPVNVGRNDQNDFVALMPSESWSFTREVSDFPKNVAPGEKFRYGFKGATLDWWDWGHYQDHEDTLVWIDAKVRNPTDNGGRPKLVVPASNWIEFTLVE</sequence>
<dbReference type="AlphaFoldDB" id="A0A9W9JEV6"/>
<dbReference type="GeneID" id="83183389"/>
<dbReference type="EMBL" id="JAPQKR010000015">
    <property type="protein sequence ID" value="KAJ5195588.1"/>
    <property type="molecule type" value="Genomic_DNA"/>
</dbReference>
<name>A0A9W9JEV6_9EURO</name>
<accession>A0A9W9JEV6</accession>
<dbReference type="OrthoDB" id="4323953at2759"/>
<comment type="caution">
    <text evidence="1">The sequence shown here is derived from an EMBL/GenBank/DDBJ whole genome shotgun (WGS) entry which is preliminary data.</text>
</comment>
<proteinExistence type="predicted"/>
<gene>
    <name evidence="1" type="ORF">N7498_009026</name>
</gene>
<dbReference type="Proteomes" id="UP001150904">
    <property type="component" value="Unassembled WGS sequence"/>
</dbReference>
<evidence type="ECO:0000313" key="1">
    <source>
        <dbReference type="EMBL" id="KAJ5195588.1"/>
    </source>
</evidence>
<keyword evidence="2" id="KW-1185">Reference proteome</keyword>
<dbReference type="RefSeq" id="XP_058306076.1">
    <property type="nucleotide sequence ID" value="XM_058456088.1"/>
</dbReference>
<protein>
    <submittedName>
        <fullName evidence="1">Uncharacterized protein</fullName>
    </submittedName>
</protein>